<protein>
    <submittedName>
        <fullName evidence="8">D-galactonate transporter</fullName>
    </submittedName>
</protein>
<keyword evidence="5 6" id="KW-0472">Membrane</keyword>
<name>A0A0H5DJ06_9RHOB</name>
<gene>
    <name evidence="8" type="ORF">NIT7321_03107</name>
</gene>
<dbReference type="GO" id="GO:0005886">
    <property type="term" value="C:plasma membrane"/>
    <property type="evidence" value="ECO:0007669"/>
    <property type="project" value="UniProtKB-SubCell"/>
</dbReference>
<evidence type="ECO:0000256" key="1">
    <source>
        <dbReference type="ARBA" id="ARBA00004651"/>
    </source>
</evidence>
<accession>A0A0H5DJ06</accession>
<dbReference type="PROSITE" id="PS50850">
    <property type="entry name" value="MFS"/>
    <property type="match status" value="1"/>
</dbReference>
<dbReference type="PANTHER" id="PTHR43124">
    <property type="entry name" value="PURINE EFFLUX PUMP PBUE"/>
    <property type="match status" value="1"/>
</dbReference>
<dbReference type="Proteomes" id="UP000043764">
    <property type="component" value="Unassembled WGS sequence"/>
</dbReference>
<feature type="transmembrane region" description="Helical" evidence="6">
    <location>
        <begin position="242"/>
        <end position="261"/>
    </location>
</feature>
<dbReference type="SUPFAM" id="SSF103473">
    <property type="entry name" value="MFS general substrate transporter"/>
    <property type="match status" value="1"/>
</dbReference>
<evidence type="ECO:0000256" key="5">
    <source>
        <dbReference type="ARBA" id="ARBA00023136"/>
    </source>
</evidence>
<feature type="transmembrane region" description="Helical" evidence="6">
    <location>
        <begin position="328"/>
        <end position="347"/>
    </location>
</feature>
<evidence type="ECO:0000313" key="8">
    <source>
        <dbReference type="EMBL" id="CRL12235.1"/>
    </source>
</evidence>
<dbReference type="Gene3D" id="1.20.1250.20">
    <property type="entry name" value="MFS general substrate transporter like domains"/>
    <property type="match status" value="2"/>
</dbReference>
<dbReference type="InterPro" id="IPR050189">
    <property type="entry name" value="MFS_Efflux_Transporters"/>
</dbReference>
<dbReference type="RefSeq" id="WP_050674017.1">
    <property type="nucleotide sequence ID" value="NZ_CVRL01000039.1"/>
</dbReference>
<reference evidence="9" key="1">
    <citation type="submission" date="2015-05" db="EMBL/GenBank/DDBJ databases">
        <authorList>
            <person name="Rodrigo-Torres Lidia"/>
            <person name="Arahal R.David."/>
        </authorList>
    </citation>
    <scope>NUCLEOTIDE SEQUENCE [LARGE SCALE GENOMIC DNA]</scope>
    <source>
        <strain evidence="9">CECT 7321</strain>
    </source>
</reference>
<dbReference type="InterPro" id="IPR011701">
    <property type="entry name" value="MFS"/>
</dbReference>
<keyword evidence="4 6" id="KW-1133">Transmembrane helix</keyword>
<keyword evidence="2" id="KW-1003">Cell membrane</keyword>
<evidence type="ECO:0000313" key="9">
    <source>
        <dbReference type="Proteomes" id="UP000043764"/>
    </source>
</evidence>
<feature type="transmembrane region" description="Helical" evidence="6">
    <location>
        <begin position="72"/>
        <end position="91"/>
    </location>
</feature>
<feature type="transmembrane region" description="Helical" evidence="6">
    <location>
        <begin position="161"/>
        <end position="179"/>
    </location>
</feature>
<keyword evidence="9" id="KW-1185">Reference proteome</keyword>
<dbReference type="STRING" id="481446.NIT7645_01830"/>
<dbReference type="GO" id="GO:0022857">
    <property type="term" value="F:transmembrane transporter activity"/>
    <property type="evidence" value="ECO:0007669"/>
    <property type="project" value="InterPro"/>
</dbReference>
<comment type="subcellular location">
    <subcellularLocation>
        <location evidence="1">Cell membrane</location>
        <topology evidence="1">Multi-pass membrane protein</topology>
    </subcellularLocation>
</comment>
<evidence type="ECO:0000256" key="2">
    <source>
        <dbReference type="ARBA" id="ARBA00022475"/>
    </source>
</evidence>
<dbReference type="InterPro" id="IPR020846">
    <property type="entry name" value="MFS_dom"/>
</dbReference>
<feature type="transmembrane region" description="Helical" evidence="6">
    <location>
        <begin position="298"/>
        <end position="316"/>
    </location>
</feature>
<proteinExistence type="predicted"/>
<evidence type="ECO:0000256" key="6">
    <source>
        <dbReference type="SAM" id="Phobius"/>
    </source>
</evidence>
<feature type="domain" description="Major facilitator superfamily (MFS) profile" evidence="7">
    <location>
        <begin position="4"/>
        <end position="393"/>
    </location>
</feature>
<feature type="transmembrane region" description="Helical" evidence="6">
    <location>
        <begin position="273"/>
        <end position="292"/>
    </location>
</feature>
<evidence type="ECO:0000256" key="3">
    <source>
        <dbReference type="ARBA" id="ARBA00022692"/>
    </source>
</evidence>
<feature type="transmembrane region" description="Helical" evidence="6">
    <location>
        <begin position="367"/>
        <end position="387"/>
    </location>
</feature>
<feature type="transmembrane region" description="Helical" evidence="6">
    <location>
        <begin position="129"/>
        <end position="149"/>
    </location>
</feature>
<keyword evidence="3 6" id="KW-0812">Transmembrane</keyword>
<feature type="transmembrane region" description="Helical" evidence="6">
    <location>
        <begin position="39"/>
        <end position="60"/>
    </location>
</feature>
<evidence type="ECO:0000256" key="4">
    <source>
        <dbReference type="ARBA" id="ARBA00022989"/>
    </source>
</evidence>
<dbReference type="InterPro" id="IPR036259">
    <property type="entry name" value="MFS_trans_sf"/>
</dbReference>
<dbReference type="EMBL" id="CVRL01000039">
    <property type="protein sequence ID" value="CRL12235.1"/>
    <property type="molecule type" value="Genomic_DNA"/>
</dbReference>
<feature type="transmembrane region" description="Helical" evidence="6">
    <location>
        <begin position="200"/>
        <end position="222"/>
    </location>
</feature>
<dbReference type="PANTHER" id="PTHR43124:SF3">
    <property type="entry name" value="CHLORAMPHENICOL EFFLUX PUMP RV0191"/>
    <property type="match status" value="1"/>
</dbReference>
<dbReference type="AlphaFoldDB" id="A0A0H5DJ06"/>
<organism evidence="8 9">
    <name type="scientific">Phaeobacter italicus</name>
    <dbReference type="NCBI Taxonomy" id="481446"/>
    <lineage>
        <taxon>Bacteria</taxon>
        <taxon>Pseudomonadati</taxon>
        <taxon>Pseudomonadota</taxon>
        <taxon>Alphaproteobacteria</taxon>
        <taxon>Rhodobacterales</taxon>
        <taxon>Roseobacteraceae</taxon>
        <taxon>Phaeobacter</taxon>
    </lineage>
</organism>
<dbReference type="Pfam" id="PF07690">
    <property type="entry name" value="MFS_1"/>
    <property type="match status" value="2"/>
</dbReference>
<sequence>MHIGLIILCLGYVLSQFYRAFLAVLTSALETDIGTTPEDLAFASGLWFLTFAAMQLPVGWALDRIGPSRTAAALLLVGGGGGALLFAVATAPIHVSLAMVLIGVGCSPVLMASYYIFARQYPPREFATLAAVMLGVGSLGNLVASYPTALAVEWVGWRGTMIGLAVVSALVAVGIGVTVRDPEKVSAPDDAPKGSVLDILRMPVLWPIFLLMLVAYAPSAALRGLWIGPYLSDVFNMSRADVGLASLAMGIAMILGTFAYGPMDRLLGTRKGVILGGNLLGGLALCGLMMWIDGPVVLVIALLAAVGFFGASFPVILAHGRAFVPPHLVGRGVTMLNFFGIGGVGIMQFASGRLHAKMAGADLSVPYFAIFAFFTIFLAVGCAIYLLSQDRLD</sequence>
<evidence type="ECO:0000259" key="7">
    <source>
        <dbReference type="PROSITE" id="PS50850"/>
    </source>
</evidence>
<feature type="transmembrane region" description="Helical" evidence="6">
    <location>
        <begin position="97"/>
        <end position="117"/>
    </location>
</feature>